<reference evidence="4 5" key="1">
    <citation type="submission" date="2017-02" db="EMBL/GenBank/DDBJ databases">
        <title>The new phylogeny of genus Mycobacterium.</title>
        <authorList>
            <person name="Tortoli E."/>
            <person name="Trovato A."/>
            <person name="Cirillo D.M."/>
        </authorList>
    </citation>
    <scope>NUCLEOTIDE SEQUENCE [LARGE SCALE GENOMIC DNA]</scope>
    <source>
        <strain evidence="4 5">DSM 45000</strain>
    </source>
</reference>
<comment type="subcellular location">
    <subcellularLocation>
        <location evidence="1">Membrane</location>
    </subcellularLocation>
</comment>
<proteinExistence type="predicted"/>
<keyword evidence="3" id="KW-1133">Transmembrane helix</keyword>
<name>A0A1X0IE02_9MYCO</name>
<feature type="transmembrane region" description="Helical" evidence="3">
    <location>
        <begin position="72"/>
        <end position="96"/>
    </location>
</feature>
<evidence type="ECO:0000256" key="1">
    <source>
        <dbReference type="ARBA" id="ARBA00004370"/>
    </source>
</evidence>
<dbReference type="AlphaFoldDB" id="A0A1X0IE02"/>
<organism evidence="4 5">
    <name type="scientific">Mycobacterium paraseoulense</name>
    <dbReference type="NCBI Taxonomy" id="590652"/>
    <lineage>
        <taxon>Bacteria</taxon>
        <taxon>Bacillati</taxon>
        <taxon>Actinomycetota</taxon>
        <taxon>Actinomycetes</taxon>
        <taxon>Mycobacteriales</taxon>
        <taxon>Mycobacteriaceae</taxon>
        <taxon>Mycobacterium</taxon>
    </lineage>
</organism>
<evidence type="ECO:0000256" key="2">
    <source>
        <dbReference type="ARBA" id="ARBA00023136"/>
    </source>
</evidence>
<evidence type="ECO:0000313" key="5">
    <source>
        <dbReference type="Proteomes" id="UP000192513"/>
    </source>
</evidence>
<comment type="caution">
    <text evidence="4">The sequence shown here is derived from an EMBL/GenBank/DDBJ whole genome shotgun (WGS) entry which is preliminary data.</text>
</comment>
<dbReference type="GO" id="GO:0016020">
    <property type="term" value="C:membrane"/>
    <property type="evidence" value="ECO:0007669"/>
    <property type="project" value="UniProtKB-SubCell"/>
</dbReference>
<keyword evidence="3" id="KW-0812">Transmembrane</keyword>
<evidence type="ECO:0000256" key="3">
    <source>
        <dbReference type="SAM" id="Phobius"/>
    </source>
</evidence>
<dbReference type="PANTHER" id="PTHR37042">
    <property type="entry name" value="OUTER MEMBRANE PROTEIN RV1973"/>
    <property type="match status" value="1"/>
</dbReference>
<evidence type="ECO:0000313" key="4">
    <source>
        <dbReference type="EMBL" id="ORB43855.1"/>
    </source>
</evidence>
<sequence>MADAVAATRELTTMTNLTKTMSMEDGMSVTTESEPAAEVDLPDADLEDDVSGIAAAEPDSAPKTRMKKRKPAVCPATLFGLVVTLALTIVLCWLGFRAYQSQQAQNQRSQLLHVARQGALNLTTIDWRHADADVRRILDSATGEFYNDFSKRSQPFIEVLQQAKATTVGTVTEAGLESQTADTAQALVAVSVQTTNAGEADPVPRVWRMRITVQKVGDQVKISNVGFVQ</sequence>
<dbReference type="PANTHER" id="PTHR37042:SF4">
    <property type="entry name" value="OUTER MEMBRANE PROTEIN RV1973"/>
    <property type="match status" value="1"/>
</dbReference>
<gene>
    <name evidence="4" type="ORF">BST39_07525</name>
</gene>
<dbReference type="EMBL" id="MVIE01000007">
    <property type="protein sequence ID" value="ORB43855.1"/>
    <property type="molecule type" value="Genomic_DNA"/>
</dbReference>
<keyword evidence="5" id="KW-1185">Reference proteome</keyword>
<dbReference type="Proteomes" id="UP000192513">
    <property type="component" value="Unassembled WGS sequence"/>
</dbReference>
<accession>A0A1X0IE02</accession>
<keyword evidence="2 3" id="KW-0472">Membrane</keyword>
<protein>
    <submittedName>
        <fullName evidence="4">Mammalian cell entry protein</fullName>
    </submittedName>
</protein>
<dbReference type="STRING" id="590652.BST39_07525"/>